<protein>
    <submittedName>
        <fullName evidence="1">Phosphatidylinositol 4-phosphate 5-kinase 2</fullName>
    </submittedName>
</protein>
<evidence type="ECO:0000313" key="1">
    <source>
        <dbReference type="EMBL" id="KAB1203150.1"/>
    </source>
</evidence>
<sequence>MGVGMKGIGRMGCHLGKGTFTWADGSSNAGNWGKDFHFQVGATRKRSSLDLGRVDLDIARNVNFPRICNGELDREVGDITCDIVDNLEASMFYKDGKQCSYGGSVGQIPRSPCLLVNGDIKKPGKMISKGHKNYLILCLIFNWVSDTLLKSMLQYDGSLGQGISIPTRSFGHGFQQKGPSVRPRINR</sequence>
<reference evidence="1 2" key="1">
    <citation type="journal article" date="2019" name="Plant Biotechnol. J.">
        <title>The red bayberry genome and genetic basis of sex determination.</title>
        <authorList>
            <person name="Jia H.M."/>
            <person name="Jia H.J."/>
            <person name="Cai Q.L."/>
            <person name="Wang Y."/>
            <person name="Zhao H.B."/>
            <person name="Yang W.F."/>
            <person name="Wang G.Y."/>
            <person name="Li Y.H."/>
            <person name="Zhan D.L."/>
            <person name="Shen Y.T."/>
            <person name="Niu Q.F."/>
            <person name="Chang L."/>
            <person name="Qiu J."/>
            <person name="Zhao L."/>
            <person name="Xie H.B."/>
            <person name="Fu W.Y."/>
            <person name="Jin J."/>
            <person name="Li X.W."/>
            <person name="Jiao Y."/>
            <person name="Zhou C.C."/>
            <person name="Tu T."/>
            <person name="Chai C.Y."/>
            <person name="Gao J.L."/>
            <person name="Fan L.J."/>
            <person name="van de Weg E."/>
            <person name="Wang J.Y."/>
            <person name="Gao Z.S."/>
        </authorList>
    </citation>
    <scope>NUCLEOTIDE SEQUENCE [LARGE SCALE GENOMIC DNA]</scope>
    <source>
        <tissue evidence="1">Leaves</tissue>
    </source>
</reference>
<dbReference type="Proteomes" id="UP000516437">
    <property type="component" value="Chromosome 8"/>
</dbReference>
<comment type="caution">
    <text evidence="1">The sequence shown here is derived from an EMBL/GenBank/DDBJ whole genome shotgun (WGS) entry which is preliminary data.</text>
</comment>
<proteinExistence type="predicted"/>
<dbReference type="EMBL" id="RXIC02000026">
    <property type="protein sequence ID" value="KAB1203150.1"/>
    <property type="molecule type" value="Genomic_DNA"/>
</dbReference>
<keyword evidence="1" id="KW-0808">Transferase</keyword>
<dbReference type="GO" id="GO:0016301">
    <property type="term" value="F:kinase activity"/>
    <property type="evidence" value="ECO:0007669"/>
    <property type="project" value="UniProtKB-KW"/>
</dbReference>
<gene>
    <name evidence="1" type="ORF">CJ030_MR8G027527</name>
</gene>
<dbReference type="OrthoDB" id="1710911at2759"/>
<accession>A0A6A1UVP0</accession>
<evidence type="ECO:0000313" key="2">
    <source>
        <dbReference type="Proteomes" id="UP000516437"/>
    </source>
</evidence>
<name>A0A6A1UVP0_9ROSI</name>
<keyword evidence="1" id="KW-0418">Kinase</keyword>
<dbReference type="AlphaFoldDB" id="A0A6A1UVP0"/>
<organism evidence="1 2">
    <name type="scientific">Morella rubra</name>
    <name type="common">Chinese bayberry</name>
    <dbReference type="NCBI Taxonomy" id="262757"/>
    <lineage>
        <taxon>Eukaryota</taxon>
        <taxon>Viridiplantae</taxon>
        <taxon>Streptophyta</taxon>
        <taxon>Embryophyta</taxon>
        <taxon>Tracheophyta</taxon>
        <taxon>Spermatophyta</taxon>
        <taxon>Magnoliopsida</taxon>
        <taxon>eudicotyledons</taxon>
        <taxon>Gunneridae</taxon>
        <taxon>Pentapetalae</taxon>
        <taxon>rosids</taxon>
        <taxon>fabids</taxon>
        <taxon>Fagales</taxon>
        <taxon>Myricaceae</taxon>
        <taxon>Morella</taxon>
    </lineage>
</organism>
<keyword evidence="2" id="KW-1185">Reference proteome</keyword>